<dbReference type="GO" id="GO:0016301">
    <property type="term" value="F:kinase activity"/>
    <property type="evidence" value="ECO:0007669"/>
    <property type="project" value="UniProtKB-KW"/>
</dbReference>
<gene>
    <name evidence="6" type="primary">adk</name>
    <name evidence="6" type="ORF">IE077_001175</name>
</gene>
<dbReference type="SUPFAM" id="SSF52540">
    <property type="entry name" value="P-loop containing nucleoside triphosphate hydrolases"/>
    <property type="match status" value="1"/>
</dbReference>
<evidence type="ECO:0000313" key="7">
    <source>
        <dbReference type="Proteomes" id="UP000823046"/>
    </source>
</evidence>
<name>A0ABQ7JDR4_9APIC</name>
<reference evidence="6 7" key="1">
    <citation type="journal article" date="2020" name="bioRxiv">
        <title>Metabolic contributions of an alphaproteobacterial endosymbiont in the apicomplexan Cardiosporidium cionae.</title>
        <authorList>
            <person name="Hunter E.S."/>
            <person name="Paight C.J."/>
            <person name="Lane C.E."/>
        </authorList>
    </citation>
    <scope>NUCLEOTIDE SEQUENCE [LARGE SCALE GENOMIC DNA]</scope>
    <source>
        <strain evidence="6">ESH_2018</strain>
    </source>
</reference>
<dbReference type="Pfam" id="PF05191">
    <property type="entry name" value="ADK_lid"/>
    <property type="match status" value="1"/>
</dbReference>
<evidence type="ECO:0000256" key="1">
    <source>
        <dbReference type="ARBA" id="ARBA00022679"/>
    </source>
</evidence>
<evidence type="ECO:0000256" key="4">
    <source>
        <dbReference type="RuleBase" id="RU003330"/>
    </source>
</evidence>
<dbReference type="PROSITE" id="PS00113">
    <property type="entry name" value="ADENYLATE_KINASE"/>
    <property type="match status" value="1"/>
</dbReference>
<proteinExistence type="inferred from homology"/>
<dbReference type="InterPro" id="IPR033690">
    <property type="entry name" value="Adenylat_kinase_CS"/>
</dbReference>
<dbReference type="InterPro" id="IPR000850">
    <property type="entry name" value="Adenylat/UMP-CMP_kin"/>
</dbReference>
<protein>
    <submittedName>
        <fullName evidence="6">Adenylate kinase</fullName>
    </submittedName>
</protein>
<dbReference type="PRINTS" id="PR00094">
    <property type="entry name" value="ADENYLTKNASE"/>
</dbReference>
<dbReference type="InterPro" id="IPR007862">
    <property type="entry name" value="Adenylate_kinase_lid-dom"/>
</dbReference>
<evidence type="ECO:0000259" key="5">
    <source>
        <dbReference type="Pfam" id="PF05191"/>
    </source>
</evidence>
<keyword evidence="7" id="KW-1185">Reference proteome</keyword>
<keyword evidence="1 4" id="KW-0808">Transferase</keyword>
<dbReference type="PANTHER" id="PTHR23359">
    <property type="entry name" value="NUCLEOTIDE KINASE"/>
    <property type="match status" value="1"/>
</dbReference>
<sequence>MSSAIENVPTVDLLSELKRRYTCLTKPEGRFVFMGAPGSGKGTQASELRRSHCFCHLSTGDLLREAVDKGTKLGMEAKVHMDSGELVDDSIVSSLVKDKIASPECRRGFILDGYPRTVAQAQSMPIWWIYNYLIIHFLYFTKLNGVLEESKLRLNGVLFFDVPEEQLERRVCGRRVHPESGRVYHTDFNPPKIKGTDDMTGEALIIRKDDNVTSLKSRLAAFNRETTPLLAFYSNLGLLRQINAALPATEVTKQMYDVIDKA</sequence>
<dbReference type="InterPro" id="IPR027417">
    <property type="entry name" value="P-loop_NTPase"/>
</dbReference>
<evidence type="ECO:0000256" key="3">
    <source>
        <dbReference type="ARBA" id="ARBA00022777"/>
    </source>
</evidence>
<dbReference type="CDD" id="cd01428">
    <property type="entry name" value="ADK"/>
    <property type="match status" value="1"/>
</dbReference>
<keyword evidence="2" id="KW-0547">Nucleotide-binding</keyword>
<dbReference type="Pfam" id="PF00406">
    <property type="entry name" value="ADK"/>
    <property type="match status" value="2"/>
</dbReference>
<comment type="caution">
    <text evidence="6">The sequence shown here is derived from an EMBL/GenBank/DDBJ whole genome shotgun (WGS) entry which is preliminary data.</text>
</comment>
<evidence type="ECO:0000256" key="2">
    <source>
        <dbReference type="ARBA" id="ARBA00022741"/>
    </source>
</evidence>
<dbReference type="EMBL" id="JADAQX010000094">
    <property type="protein sequence ID" value="KAF8822045.1"/>
    <property type="molecule type" value="Genomic_DNA"/>
</dbReference>
<dbReference type="Proteomes" id="UP000823046">
    <property type="component" value="Unassembled WGS sequence"/>
</dbReference>
<dbReference type="Gene3D" id="6.10.250.2370">
    <property type="match status" value="1"/>
</dbReference>
<feature type="domain" description="Adenylate kinase active site lid" evidence="5">
    <location>
        <begin position="174"/>
        <end position="209"/>
    </location>
</feature>
<organism evidence="6 7">
    <name type="scientific">Cardiosporidium cionae</name>
    <dbReference type="NCBI Taxonomy" id="476202"/>
    <lineage>
        <taxon>Eukaryota</taxon>
        <taxon>Sar</taxon>
        <taxon>Alveolata</taxon>
        <taxon>Apicomplexa</taxon>
        <taxon>Aconoidasida</taxon>
        <taxon>Nephromycida</taxon>
        <taxon>Cardiosporidium</taxon>
    </lineage>
</organism>
<evidence type="ECO:0000313" key="6">
    <source>
        <dbReference type="EMBL" id="KAF8822045.1"/>
    </source>
</evidence>
<dbReference type="HAMAP" id="MF_00235">
    <property type="entry name" value="Adenylate_kinase_Adk"/>
    <property type="match status" value="1"/>
</dbReference>
<keyword evidence="3 4" id="KW-0418">Kinase</keyword>
<dbReference type="Gene3D" id="3.40.50.300">
    <property type="entry name" value="P-loop containing nucleotide triphosphate hydrolases"/>
    <property type="match status" value="1"/>
</dbReference>
<accession>A0ABQ7JDR4</accession>
<comment type="similarity">
    <text evidence="4">Belongs to the adenylate kinase family.</text>
</comment>